<evidence type="ECO:0000313" key="3">
    <source>
        <dbReference type="Proteomes" id="UP000529861"/>
    </source>
</evidence>
<dbReference type="EMBL" id="JABEQB010000017">
    <property type="protein sequence ID" value="NNG66987.1"/>
    <property type="molecule type" value="Genomic_DNA"/>
</dbReference>
<dbReference type="Proteomes" id="UP000529861">
    <property type="component" value="Unassembled WGS sequence"/>
</dbReference>
<dbReference type="InterPro" id="IPR036921">
    <property type="entry name" value="PurM-like_N_sf"/>
</dbReference>
<protein>
    <recommendedName>
        <fullName evidence="1">PurM-like N-terminal domain-containing protein</fullName>
    </recommendedName>
</protein>
<organism evidence="2 3">
    <name type="scientific">Caldanaerobacter subterraneus</name>
    <dbReference type="NCBI Taxonomy" id="911092"/>
    <lineage>
        <taxon>Bacteria</taxon>
        <taxon>Bacillati</taxon>
        <taxon>Bacillota</taxon>
        <taxon>Clostridia</taxon>
        <taxon>Thermoanaerobacterales</taxon>
        <taxon>Thermoanaerobacteraceae</taxon>
        <taxon>Caldanaerobacter</taxon>
    </lineage>
</organism>
<dbReference type="Pfam" id="PF00586">
    <property type="entry name" value="AIRS"/>
    <property type="match status" value="1"/>
</dbReference>
<name>A0A7Y2L724_9THEO</name>
<dbReference type="Gene3D" id="3.30.1330.10">
    <property type="entry name" value="PurM-like, N-terminal domain"/>
    <property type="match status" value="1"/>
</dbReference>
<dbReference type="SUPFAM" id="SSF55326">
    <property type="entry name" value="PurM N-terminal domain-like"/>
    <property type="match status" value="1"/>
</dbReference>
<gene>
    <name evidence="2" type="ORF">HKI81_07060</name>
</gene>
<evidence type="ECO:0000313" key="2">
    <source>
        <dbReference type="EMBL" id="NNG66987.1"/>
    </source>
</evidence>
<feature type="domain" description="PurM-like N-terminal" evidence="1">
    <location>
        <begin position="13"/>
        <end position="119"/>
    </location>
</feature>
<dbReference type="RefSeq" id="WP_022588321.1">
    <property type="nucleotide sequence ID" value="NZ_JABEQB010000017.1"/>
</dbReference>
<proteinExistence type="predicted"/>
<reference evidence="2 3" key="1">
    <citation type="submission" date="2020-04" db="EMBL/GenBank/DDBJ databases">
        <title>Draft genome sequence of Caldanaerobacter sunterraneus. strain 1523vc isolated from Griffin hot spring, Kamchatka, Russia.</title>
        <authorList>
            <person name="Toshchakov S.V."/>
            <person name="Podosokorskaya O.A."/>
            <person name="Kublanov I.V."/>
            <person name="Korzhenkov A."/>
            <person name="Patrushev M.V."/>
        </authorList>
    </citation>
    <scope>NUCLEOTIDE SEQUENCE [LARGE SCALE GENOMIC DNA]</scope>
    <source>
        <strain evidence="2 3">1523vc</strain>
    </source>
</reference>
<evidence type="ECO:0000259" key="1">
    <source>
        <dbReference type="Pfam" id="PF00586"/>
    </source>
</evidence>
<dbReference type="AlphaFoldDB" id="A0A7Y2L724"/>
<comment type="caution">
    <text evidence="2">The sequence shown here is derived from an EMBL/GenBank/DDBJ whole genome shotgun (WGS) entry which is preliminary data.</text>
</comment>
<sequence length="244" mass="26798">MIERYRDLVIIYEKNIAFVISCDSLGAIGNKENDILKVDEEIVGRTTLKVALSELLSVGATPLVVSDTLSVEMHPTGEKILKGIKKELEENGLNVILTGSTEENFPTSMTGIGITAVGRARTEDLKIKKVRKGMHIALIGYPRVGSEVLGAEDVMTLKDYIKISQTKEVVEAIPVGSKGIAYELGVLEDLYGFEIKRDNGLNIDLFKSAGPATCCLVVYREEDAKFIKTMTDKPVTHIGIIERR</sequence>
<accession>A0A7Y2L724</accession>
<dbReference type="InterPro" id="IPR016188">
    <property type="entry name" value="PurM-like_N"/>
</dbReference>